<feature type="signal peptide" evidence="1">
    <location>
        <begin position="1"/>
        <end position="39"/>
    </location>
</feature>
<name>A0A1A7C6D7_9BURK</name>
<evidence type="ECO:0000313" key="2">
    <source>
        <dbReference type="EMBL" id="OBV40330.1"/>
    </source>
</evidence>
<evidence type="ECO:0000313" key="3">
    <source>
        <dbReference type="Proteomes" id="UP000092713"/>
    </source>
</evidence>
<organism evidence="2 3">
    <name type="scientific">Janthinobacterium psychrotolerans</name>
    <dbReference type="NCBI Taxonomy" id="1747903"/>
    <lineage>
        <taxon>Bacteria</taxon>
        <taxon>Pseudomonadati</taxon>
        <taxon>Pseudomonadota</taxon>
        <taxon>Betaproteobacteria</taxon>
        <taxon>Burkholderiales</taxon>
        <taxon>Oxalobacteraceae</taxon>
        <taxon>Janthinobacterium</taxon>
    </lineage>
</organism>
<feature type="chain" id="PRO_5008355865" description="DUF2844 domain-containing protein" evidence="1">
    <location>
        <begin position="40"/>
        <end position="180"/>
    </location>
</feature>
<dbReference type="RefSeq" id="WP_082988790.1">
    <property type="nucleotide sequence ID" value="NZ_LOCQ01000048.1"/>
</dbReference>
<dbReference type="Proteomes" id="UP000092713">
    <property type="component" value="Unassembled WGS sequence"/>
</dbReference>
<protein>
    <recommendedName>
        <fullName evidence="4">DUF2844 domain-containing protein</fullName>
    </recommendedName>
</protein>
<gene>
    <name evidence="2" type="ORF">ASR47_101589</name>
</gene>
<reference evidence="2 3" key="1">
    <citation type="submission" date="2016-04" db="EMBL/GenBank/DDBJ databases">
        <title>Draft genome sequence of Janthinobacterium psychrotolerans sp. nov., isolated from freshwater sediments in Denmark.</title>
        <authorList>
            <person name="Gong X."/>
            <person name="Skrivergaard S."/>
            <person name="Korsgaard B.S."/>
            <person name="Schreiber L."/>
            <person name="Marshall I.P."/>
            <person name="Finster K."/>
            <person name="Schramm A."/>
        </authorList>
    </citation>
    <scope>NUCLEOTIDE SEQUENCE [LARGE SCALE GENOMIC DNA]</scope>
    <source>
        <strain evidence="2 3">S3-2</strain>
    </source>
</reference>
<dbReference type="Pfam" id="PF11005">
    <property type="entry name" value="DUF2844"/>
    <property type="match status" value="1"/>
</dbReference>
<keyword evidence="3" id="KW-1185">Reference proteome</keyword>
<evidence type="ECO:0000256" key="1">
    <source>
        <dbReference type="SAM" id="SignalP"/>
    </source>
</evidence>
<proteinExistence type="predicted"/>
<keyword evidence="1" id="KW-0732">Signal</keyword>
<evidence type="ECO:0008006" key="4">
    <source>
        <dbReference type="Google" id="ProtNLM"/>
    </source>
</evidence>
<dbReference type="EMBL" id="LOCQ01000048">
    <property type="protein sequence ID" value="OBV40330.1"/>
    <property type="molecule type" value="Genomic_DNA"/>
</dbReference>
<accession>A0A1A7C6D7</accession>
<dbReference type="OrthoDB" id="7561239at2"/>
<comment type="caution">
    <text evidence="2">The sequence shown here is derived from an EMBL/GenBank/DDBJ whole genome shotgun (WGS) entry which is preliminary data.</text>
</comment>
<dbReference type="InterPro" id="IPR021267">
    <property type="entry name" value="DUF2844"/>
</dbReference>
<dbReference type="AlphaFoldDB" id="A0A1A7C6D7"/>
<sequence length="180" mass="18962">MSDHSANGPLRLTNIRSQSRLPIMAIAAWACLFSSGAQAGLGGTIPTAQGPVEDARSMHARSFSTLSNAADSTGSSYSAHQIILPDGGIATEFSDAGGFVFAVSWAAPTMPDLAALLGVYKPLLDRAQQRQQASHIRSPRLLNAASGDWTIVSSGHLRAYSGYSFLSSRLPTGFDLAKLR</sequence>